<feature type="domain" description="Glycosyl transferase family 1" evidence="1">
    <location>
        <begin position="176"/>
        <end position="331"/>
    </location>
</feature>
<dbReference type="InterPro" id="IPR042099">
    <property type="entry name" value="ANL_N_sf"/>
</dbReference>
<dbReference type="PANTHER" id="PTHR36932:SF1">
    <property type="entry name" value="CAPSULAR POLYSACCHARIDE BIOSYNTHESIS PROTEIN"/>
    <property type="match status" value="1"/>
</dbReference>
<dbReference type="AlphaFoldDB" id="A0A7W2F8Y0"/>
<dbReference type="InterPro" id="IPR028098">
    <property type="entry name" value="Glyco_trans_4-like_N"/>
</dbReference>
<dbReference type="Gene3D" id="3.40.50.12780">
    <property type="entry name" value="N-terminal domain of ligase-like"/>
    <property type="match status" value="1"/>
</dbReference>
<evidence type="ECO:0000313" key="3">
    <source>
        <dbReference type="EMBL" id="MBA5687278.1"/>
    </source>
</evidence>
<gene>
    <name evidence="3" type="ORF">H3H39_09505</name>
</gene>
<keyword evidence="3" id="KW-0808">Transferase</keyword>
<sequence>MSALHIALVGPCAPPAGGMANQTAQLAQLLAASGATVELVRSNAPVRPAWLGSMRGLRAMCRLLPYLRALWRAAGRAEIVHVMANSGWSWHLHAAPAIWIGRLRGKAVLLHYHGGEAAPFLARQGKLVTITLARAHAIVVPSAFLARLFGEYGLSALILPNVVDLERFAPGPPVSRDHPLILVCRHLEPVYDHATALRAFSLVRHAVPHARMTIAGEGAELPRLRQLAAALGVAHAVTFAGALDQEGMTRLYRAADAMLNPSLADNLPVSILEALASGVPVVSTNVGGIPCLLEHGTTGLLVAPGDAGAMARQLVAVLHDTEGAQRLRAAGIALASAYTWQYVGPRLLAQYRRLSRLPHPGWYTRLVARPLFLLQQRLKGHAGAALLHELEVSQWLSPAALAQLRLERLRQLLAHAARHVPYYRGLFARLDFDPAKVHDLRDLRCLPILRKADISAQRDAFRSAVAGPLQRCNTGGSSGEPLIFYLGKARVSHDVAAKWRATRWWGVDIGDPEVVVWGSPIELGAQDRWRAWRDRVLRSTLLPAFQMSDVKLDGYLRRLRQLRPSMVFGYPSALSRLARHALAQRVPLDALGTKVVFVTAERLYEEQRKLLATAFGCPVANGYGGRDAGFIAHECPEGGMHLSAEDIIVEIVGQDGQPVPDGTPGAIVVTHLASADFPFIRYATGDVGAISTAPCPCGRGLPLLHSLEGRSTDFVVAHDGTVMHGLALIYILRDIAQVRAFKIVQESLLLTRVLLVCVPPLADDARQRIAAQFKARLGADVAIDIAEVPEIAAEASGKYRYVISKIAPPP</sequence>
<proteinExistence type="predicted"/>
<comment type="caution">
    <text evidence="3">The sequence shown here is derived from an EMBL/GenBank/DDBJ whole genome shotgun (WGS) entry which is preliminary data.</text>
</comment>
<evidence type="ECO:0000259" key="1">
    <source>
        <dbReference type="Pfam" id="PF00534"/>
    </source>
</evidence>
<dbReference type="RefSeq" id="WP_182153138.1">
    <property type="nucleotide sequence ID" value="NZ_JACEZU010000004.1"/>
</dbReference>
<reference evidence="3 4" key="1">
    <citation type="submission" date="2020-07" db="EMBL/GenBank/DDBJ databases">
        <title>Novel species isolated from subtropical streams in China.</title>
        <authorList>
            <person name="Lu H."/>
        </authorList>
    </citation>
    <scope>NUCLEOTIDE SEQUENCE [LARGE SCALE GENOMIC DNA]</scope>
    <source>
        <strain evidence="3 4">LX47W</strain>
    </source>
</reference>
<evidence type="ECO:0000313" key="4">
    <source>
        <dbReference type="Proteomes" id="UP000573499"/>
    </source>
</evidence>
<dbReference type="Pfam" id="PF00534">
    <property type="entry name" value="Glycos_transf_1"/>
    <property type="match status" value="1"/>
</dbReference>
<dbReference type="SUPFAM" id="SSF53756">
    <property type="entry name" value="UDP-Glycosyltransferase/glycogen phosphorylase"/>
    <property type="match status" value="1"/>
</dbReference>
<dbReference type="Pfam" id="PF13439">
    <property type="entry name" value="Glyco_transf_4"/>
    <property type="match status" value="1"/>
</dbReference>
<dbReference type="GO" id="GO:0016757">
    <property type="term" value="F:glycosyltransferase activity"/>
    <property type="evidence" value="ECO:0007669"/>
    <property type="project" value="InterPro"/>
</dbReference>
<name>A0A7W2F8Y0_9BURK</name>
<keyword evidence="4" id="KW-1185">Reference proteome</keyword>
<dbReference type="Proteomes" id="UP000573499">
    <property type="component" value="Unassembled WGS sequence"/>
</dbReference>
<dbReference type="PANTHER" id="PTHR36932">
    <property type="entry name" value="CAPSULAR POLYSACCHARIDE BIOSYNTHESIS PROTEIN"/>
    <property type="match status" value="1"/>
</dbReference>
<dbReference type="CDD" id="cd03801">
    <property type="entry name" value="GT4_PimA-like"/>
    <property type="match status" value="1"/>
</dbReference>
<dbReference type="Gene3D" id="3.40.50.2000">
    <property type="entry name" value="Glycogen Phosphorylase B"/>
    <property type="match status" value="2"/>
</dbReference>
<protein>
    <submittedName>
        <fullName evidence="3">Glycosyltransferase</fullName>
    </submittedName>
</protein>
<accession>A0A7W2F8Y0</accession>
<feature type="domain" description="Glycosyltransferase subfamily 4-like N-terminal" evidence="2">
    <location>
        <begin position="17"/>
        <end position="167"/>
    </location>
</feature>
<evidence type="ECO:0000259" key="2">
    <source>
        <dbReference type="Pfam" id="PF13439"/>
    </source>
</evidence>
<dbReference type="InterPro" id="IPR001296">
    <property type="entry name" value="Glyco_trans_1"/>
</dbReference>
<dbReference type="EMBL" id="JACEZU010000004">
    <property type="protein sequence ID" value="MBA5687278.1"/>
    <property type="molecule type" value="Genomic_DNA"/>
</dbReference>
<dbReference type="SUPFAM" id="SSF56801">
    <property type="entry name" value="Acetyl-CoA synthetase-like"/>
    <property type="match status" value="1"/>
</dbReference>
<dbReference type="InterPro" id="IPR053158">
    <property type="entry name" value="CapK_Type1_Caps_Biosynth"/>
</dbReference>
<organism evidence="3 4">
    <name type="scientific">Rugamonas apoptosis</name>
    <dbReference type="NCBI Taxonomy" id="2758570"/>
    <lineage>
        <taxon>Bacteria</taxon>
        <taxon>Pseudomonadati</taxon>
        <taxon>Pseudomonadota</taxon>
        <taxon>Betaproteobacteria</taxon>
        <taxon>Burkholderiales</taxon>
        <taxon>Oxalobacteraceae</taxon>
        <taxon>Telluria group</taxon>
        <taxon>Rugamonas</taxon>
    </lineage>
</organism>